<accession>A0AAN9G1S4</accession>
<feature type="signal peptide" evidence="1">
    <location>
        <begin position="1"/>
        <end position="17"/>
    </location>
</feature>
<proteinExistence type="predicted"/>
<protein>
    <recommendedName>
        <fullName evidence="4">Secreted protein</fullName>
    </recommendedName>
</protein>
<evidence type="ECO:0000313" key="2">
    <source>
        <dbReference type="EMBL" id="KAK7092178.1"/>
    </source>
</evidence>
<evidence type="ECO:0008006" key="4">
    <source>
        <dbReference type="Google" id="ProtNLM"/>
    </source>
</evidence>
<reference evidence="2 3" key="1">
    <citation type="submission" date="2024-02" db="EMBL/GenBank/DDBJ databases">
        <title>Chromosome-scale genome assembly of the rough periwinkle Littorina saxatilis.</title>
        <authorList>
            <person name="De Jode A."/>
            <person name="Faria R."/>
            <person name="Formenti G."/>
            <person name="Sims Y."/>
            <person name="Smith T.P."/>
            <person name="Tracey A."/>
            <person name="Wood J.M.D."/>
            <person name="Zagrodzka Z.B."/>
            <person name="Johannesson K."/>
            <person name="Butlin R.K."/>
            <person name="Leder E.H."/>
        </authorList>
    </citation>
    <scope>NUCLEOTIDE SEQUENCE [LARGE SCALE GENOMIC DNA]</scope>
    <source>
        <strain evidence="2">Snail1</strain>
        <tissue evidence="2">Muscle</tissue>
    </source>
</reference>
<dbReference type="EMBL" id="JBAMIC010000022">
    <property type="protein sequence ID" value="KAK7092178.1"/>
    <property type="molecule type" value="Genomic_DNA"/>
</dbReference>
<evidence type="ECO:0000256" key="1">
    <source>
        <dbReference type="SAM" id="SignalP"/>
    </source>
</evidence>
<feature type="chain" id="PRO_5042861543" description="Secreted protein" evidence="1">
    <location>
        <begin position="18"/>
        <end position="160"/>
    </location>
</feature>
<gene>
    <name evidence="2" type="ORF">V1264_009769</name>
</gene>
<keyword evidence="3" id="KW-1185">Reference proteome</keyword>
<dbReference type="PANTHER" id="PTHR37916">
    <property type="entry name" value="CHITIN-BINDING TYPE-4 DOMAIN-CONTAINING PROTEIN"/>
    <property type="match status" value="1"/>
</dbReference>
<dbReference type="Proteomes" id="UP001374579">
    <property type="component" value="Unassembled WGS sequence"/>
</dbReference>
<organism evidence="2 3">
    <name type="scientific">Littorina saxatilis</name>
    <dbReference type="NCBI Taxonomy" id="31220"/>
    <lineage>
        <taxon>Eukaryota</taxon>
        <taxon>Metazoa</taxon>
        <taxon>Spiralia</taxon>
        <taxon>Lophotrochozoa</taxon>
        <taxon>Mollusca</taxon>
        <taxon>Gastropoda</taxon>
        <taxon>Caenogastropoda</taxon>
        <taxon>Littorinimorpha</taxon>
        <taxon>Littorinoidea</taxon>
        <taxon>Littorinidae</taxon>
        <taxon>Littorina</taxon>
    </lineage>
</organism>
<dbReference type="AlphaFoldDB" id="A0AAN9G1S4"/>
<keyword evidence="1" id="KW-0732">Signal</keyword>
<sequence>MSAKIIVLLACVSACVAHLCMLSPPQRSPLTGINKPGSRSCFMLGAPCGKQAPNINKLYLSAGENFTVVFQKNLNHFYAANPGYFSVSIGSESDEKNNRTLTELYRTADTSDPSLTIMTANIMVPRPVVEQPFVIQTQYVSNNPTEPPAFYQCADVVIML</sequence>
<evidence type="ECO:0000313" key="3">
    <source>
        <dbReference type="Proteomes" id="UP001374579"/>
    </source>
</evidence>
<dbReference type="PANTHER" id="PTHR37916:SF1">
    <property type="entry name" value="COPPER ACQUISITION FACTOR BIM1-LIKE DOMAIN-CONTAINING PROTEIN"/>
    <property type="match status" value="1"/>
</dbReference>
<comment type="caution">
    <text evidence="2">The sequence shown here is derived from an EMBL/GenBank/DDBJ whole genome shotgun (WGS) entry which is preliminary data.</text>
</comment>
<name>A0AAN9G1S4_9CAEN</name>